<dbReference type="AlphaFoldDB" id="A0A2S3HMI5"/>
<dbReference type="Proteomes" id="UP000243499">
    <property type="component" value="Chromosome 4"/>
</dbReference>
<keyword evidence="2" id="KW-1133">Transmembrane helix</keyword>
<name>A0A2S3HMI5_9POAL</name>
<sequence>MASRKVKKTGTKAKKLPPLPALHLVTAQWALCFACLYAAVAFRAINHPCRHGDRASSYRRGQRPGHGPARLPGPPHRRPGGFALACLPLSMELHHLAVEDQNFYFGHSFKVECNQPAVSLPKEKVK</sequence>
<accession>A0A2S3HMI5</accession>
<dbReference type="Gramene" id="PAN26185">
    <property type="protein sequence ID" value="PAN26185"/>
    <property type="gene ID" value="PAHAL_4G353900"/>
</dbReference>
<gene>
    <name evidence="3" type="ORF">PAHAL_4G353900</name>
</gene>
<evidence type="ECO:0000313" key="3">
    <source>
        <dbReference type="EMBL" id="PAN26185.1"/>
    </source>
</evidence>
<protein>
    <submittedName>
        <fullName evidence="3">Uncharacterized protein</fullName>
    </submittedName>
</protein>
<reference evidence="3" key="1">
    <citation type="submission" date="2018-04" db="EMBL/GenBank/DDBJ databases">
        <title>WGS assembly of Panicum hallii.</title>
        <authorList>
            <person name="Lovell J."/>
            <person name="Jenkins J."/>
            <person name="Lowry D."/>
            <person name="Mamidi S."/>
            <person name="Sreedasyam A."/>
            <person name="Weng X."/>
            <person name="Barry K."/>
            <person name="Bonette J."/>
            <person name="Campitelli B."/>
            <person name="Daum C."/>
            <person name="Gordon S."/>
            <person name="Gould B."/>
            <person name="Lipzen A."/>
            <person name="Macqueen A."/>
            <person name="Palacio-Mejia J."/>
            <person name="Plott C."/>
            <person name="Shakirov E."/>
            <person name="Shu S."/>
            <person name="Yoshinaga Y."/>
            <person name="Zane M."/>
            <person name="Rokhsar D."/>
            <person name="Grimwood J."/>
            <person name="Schmutz J."/>
            <person name="Juenger T."/>
        </authorList>
    </citation>
    <scope>NUCLEOTIDE SEQUENCE [LARGE SCALE GENOMIC DNA]</scope>
    <source>
        <strain evidence="3">FIL2</strain>
    </source>
</reference>
<keyword evidence="2" id="KW-0472">Membrane</keyword>
<evidence type="ECO:0000256" key="1">
    <source>
        <dbReference type="SAM" id="MobiDB-lite"/>
    </source>
</evidence>
<dbReference type="EMBL" id="CM008049">
    <property type="protein sequence ID" value="PAN26185.1"/>
    <property type="molecule type" value="Genomic_DNA"/>
</dbReference>
<organism evidence="3">
    <name type="scientific">Panicum hallii</name>
    <dbReference type="NCBI Taxonomy" id="206008"/>
    <lineage>
        <taxon>Eukaryota</taxon>
        <taxon>Viridiplantae</taxon>
        <taxon>Streptophyta</taxon>
        <taxon>Embryophyta</taxon>
        <taxon>Tracheophyta</taxon>
        <taxon>Spermatophyta</taxon>
        <taxon>Magnoliopsida</taxon>
        <taxon>Liliopsida</taxon>
        <taxon>Poales</taxon>
        <taxon>Poaceae</taxon>
        <taxon>PACMAD clade</taxon>
        <taxon>Panicoideae</taxon>
        <taxon>Panicodae</taxon>
        <taxon>Paniceae</taxon>
        <taxon>Panicinae</taxon>
        <taxon>Panicum</taxon>
        <taxon>Panicum sect. Panicum</taxon>
    </lineage>
</organism>
<keyword evidence="2" id="KW-0812">Transmembrane</keyword>
<evidence type="ECO:0000256" key="2">
    <source>
        <dbReference type="SAM" id="Phobius"/>
    </source>
</evidence>
<feature type="region of interest" description="Disordered" evidence="1">
    <location>
        <begin position="51"/>
        <end position="76"/>
    </location>
</feature>
<feature type="transmembrane region" description="Helical" evidence="2">
    <location>
        <begin position="21"/>
        <end position="42"/>
    </location>
</feature>
<proteinExistence type="predicted"/>